<keyword evidence="3" id="KW-1185">Reference proteome</keyword>
<dbReference type="EMBL" id="JAPEUV010000004">
    <property type="protein sequence ID" value="KAJ4342958.1"/>
    <property type="molecule type" value="Genomic_DNA"/>
</dbReference>
<dbReference type="AlphaFoldDB" id="A0A9W8X760"/>
<evidence type="ECO:0000313" key="3">
    <source>
        <dbReference type="Proteomes" id="UP001140562"/>
    </source>
</evidence>
<feature type="compositionally biased region" description="Basic and acidic residues" evidence="1">
    <location>
        <begin position="239"/>
        <end position="253"/>
    </location>
</feature>
<evidence type="ECO:0000313" key="2">
    <source>
        <dbReference type="EMBL" id="KAJ4342958.1"/>
    </source>
</evidence>
<reference evidence="2" key="1">
    <citation type="submission" date="2022-10" db="EMBL/GenBank/DDBJ databases">
        <title>Tapping the CABI collections for fungal endophytes: first genome assemblies for Collariella, Neodidymelliopsis, Ascochyta clinopodiicola, Didymella pomorum, Didymosphaeria variabile, Neocosmospora piperis and Neocucurbitaria cava.</title>
        <authorList>
            <person name="Hill R."/>
        </authorList>
    </citation>
    <scope>NUCLEOTIDE SEQUENCE</scope>
    <source>
        <strain evidence="2">IMI 360193</strain>
    </source>
</reference>
<dbReference type="OrthoDB" id="5343383at2759"/>
<proteinExistence type="predicted"/>
<feature type="region of interest" description="Disordered" evidence="1">
    <location>
        <begin position="176"/>
        <end position="253"/>
    </location>
</feature>
<organism evidence="2 3">
    <name type="scientific">Didymella glomerata</name>
    <dbReference type="NCBI Taxonomy" id="749621"/>
    <lineage>
        <taxon>Eukaryota</taxon>
        <taxon>Fungi</taxon>
        <taxon>Dikarya</taxon>
        <taxon>Ascomycota</taxon>
        <taxon>Pezizomycotina</taxon>
        <taxon>Dothideomycetes</taxon>
        <taxon>Pleosporomycetidae</taxon>
        <taxon>Pleosporales</taxon>
        <taxon>Pleosporineae</taxon>
        <taxon>Didymellaceae</taxon>
        <taxon>Didymella</taxon>
    </lineage>
</organism>
<protein>
    <submittedName>
        <fullName evidence="2">Uncharacterized protein</fullName>
    </submittedName>
</protein>
<feature type="compositionally biased region" description="Acidic residues" evidence="1">
    <location>
        <begin position="186"/>
        <end position="238"/>
    </location>
</feature>
<name>A0A9W8X760_9PLEO</name>
<comment type="caution">
    <text evidence="2">The sequence shown here is derived from an EMBL/GenBank/DDBJ whole genome shotgun (WGS) entry which is preliminary data.</text>
</comment>
<dbReference type="Proteomes" id="UP001140562">
    <property type="component" value="Unassembled WGS sequence"/>
</dbReference>
<gene>
    <name evidence="2" type="ORF">N0V87_000675</name>
</gene>
<sequence length="343" mass="39048">MAGFDRDATVAAIRDYYHFLTKMYLDGDRIMEPPPGGWPDITPEIMRPLKKTDAVVDLLRHLPYINDSGTRNDQRVHMVPYGPSAVWPDMARDLVSGIEPATVLFCTDGDGGSGNIWPGGIPSGCAGLTDTSSNDEDNDVILLLDTERDCIWWMECPTEVEHEGVWELVTVEERGDANTPVVVEDVALDDPDDQVRSDDEDNDSCPSEEESPLTSDDETGSFHDDAEDGEDSQGSDEERDNHEEDQSPQWIRDEYCPSWDVTEFFDKLKRHFRQLDFVPISPTEVIEGWEPRSEELVEELKPIYRKHGWPDLEVYRKEECLAEVEKAVHRIDPDRFQDENDSD</sequence>
<accession>A0A9W8X760</accession>
<evidence type="ECO:0000256" key="1">
    <source>
        <dbReference type="SAM" id="MobiDB-lite"/>
    </source>
</evidence>